<dbReference type="EMBL" id="AEUV02000002">
    <property type="protein sequence ID" value="EHI74871.1"/>
    <property type="molecule type" value="Genomic_DNA"/>
</dbReference>
<organism evidence="1 2">
    <name type="scientific">Streptococcus criceti HS-6</name>
    <dbReference type="NCBI Taxonomy" id="873449"/>
    <lineage>
        <taxon>Bacteria</taxon>
        <taxon>Bacillati</taxon>
        <taxon>Bacillota</taxon>
        <taxon>Bacilli</taxon>
        <taxon>Lactobacillales</taxon>
        <taxon>Streptococcaceae</taxon>
        <taxon>Streptococcus</taxon>
    </lineage>
</organism>
<comment type="caution">
    <text evidence="1">The sequence shown here is derived from an EMBL/GenBank/DDBJ whole genome shotgun (WGS) entry which is preliminary data.</text>
</comment>
<sequence>MQTVRITKLLALAKSFFLLWSLGFVHQVPLSAVELILIPVSQ</sequence>
<proteinExistence type="predicted"/>
<dbReference type="Proteomes" id="UP000004322">
    <property type="component" value="Unassembled WGS sequence"/>
</dbReference>
<gene>
    <name evidence="1" type="ORF">STRCR_0208</name>
</gene>
<keyword evidence="2" id="KW-1185">Reference proteome</keyword>
<dbReference type="AlphaFoldDB" id="G5JNQ1"/>
<dbReference type="STRING" id="873449.STRCR_0208"/>
<accession>G5JNQ1</accession>
<name>G5JNQ1_STRCG</name>
<evidence type="ECO:0000313" key="1">
    <source>
        <dbReference type="EMBL" id="EHI74871.1"/>
    </source>
</evidence>
<reference evidence="1" key="1">
    <citation type="submission" date="2011-07" db="EMBL/GenBank/DDBJ databases">
        <authorList>
            <person name="Stanhope M.J."/>
            <person name="Durkin A.S."/>
            <person name="Hostetler J."/>
            <person name="Kim M."/>
            <person name="Radune D."/>
            <person name="Singh I."/>
            <person name="Town C.D."/>
        </authorList>
    </citation>
    <scope>NUCLEOTIDE SEQUENCE [LARGE SCALE GENOMIC DNA]</scope>
    <source>
        <strain evidence="1">HS-6</strain>
    </source>
</reference>
<evidence type="ECO:0000313" key="2">
    <source>
        <dbReference type="Proteomes" id="UP000004322"/>
    </source>
</evidence>
<protein>
    <submittedName>
        <fullName evidence="1">Uncharacterized protein</fullName>
    </submittedName>
</protein>